<evidence type="ECO:0000313" key="1">
    <source>
        <dbReference type="EMBL" id="KAH7852569.1"/>
    </source>
</evidence>
<keyword evidence="2" id="KW-1185">Reference proteome</keyword>
<comment type="caution">
    <text evidence="1">The sequence shown here is derived from an EMBL/GenBank/DDBJ whole genome shotgun (WGS) entry which is preliminary data.</text>
</comment>
<accession>A0ACB7YHF5</accession>
<proteinExistence type="predicted"/>
<dbReference type="EMBL" id="CM037158">
    <property type="protein sequence ID" value="KAH7852569.1"/>
    <property type="molecule type" value="Genomic_DNA"/>
</dbReference>
<organism evidence="1 2">
    <name type="scientific">Vaccinium darrowii</name>
    <dbReference type="NCBI Taxonomy" id="229202"/>
    <lineage>
        <taxon>Eukaryota</taxon>
        <taxon>Viridiplantae</taxon>
        <taxon>Streptophyta</taxon>
        <taxon>Embryophyta</taxon>
        <taxon>Tracheophyta</taxon>
        <taxon>Spermatophyta</taxon>
        <taxon>Magnoliopsida</taxon>
        <taxon>eudicotyledons</taxon>
        <taxon>Gunneridae</taxon>
        <taxon>Pentapetalae</taxon>
        <taxon>asterids</taxon>
        <taxon>Ericales</taxon>
        <taxon>Ericaceae</taxon>
        <taxon>Vaccinioideae</taxon>
        <taxon>Vaccinieae</taxon>
        <taxon>Vaccinium</taxon>
    </lineage>
</organism>
<evidence type="ECO:0000313" key="2">
    <source>
        <dbReference type="Proteomes" id="UP000828048"/>
    </source>
</evidence>
<sequence>MMDLQRRKKKKLMKDMAMDTSDWARLPNNIVDLVLDKLVSLGDYICFGAVCVDWNTVAVEYLNHRNRRRTTTNDDYCSRTSSSSSSRFWHHQLPMLMIPPPARYFHDKNISCFYSVTHEEVLSFDSLVPYHKRFIGSSFGWLISVDKDFIFTLFNPFSNTPCNNNVSTIRLLEPFTGPEVFNQVGNFDFGRPGEVVVFNHEYFFLKAILSAEPTLHRDNYILMLIYGSSRRLGFIQPGYGNWISPEDPKNDHLRGFCDVIYTSNGFFYALQDSGAVICFEIDLRRECEGTQIYMTPILRTETRCPLRYLVESCSGDLLQVLRFEKLNKFTDENFSAEFKIFKYQNRRNCCPKPSDSESELRSGWVELNSLGDDVLFLGDNASLSVLASDFPGGALRPGSIYFSFGFRPELLVLQQPYHRKGRLDMAVVNLETKSVEALNIHQDAYWYSAMLNRPPFGLCQRFRMHQVIENLEAHFFIVFSEILDEEDIKISAWFSFNSKDEVNMTHTQAEREITEAKREALLMEASERNFIGSTLQDKLAQLDSTKPHAYRTLHAAREVYNEAGIIGFWKGIIPTLIMVCNPSIQFMIYESSLKHLRAKRASSQKGTKNVSALEVRCALLVCNEKREVKMALSVAYEGLNSSSLLAHFNMGRLKLQPGIKAIEEEPGDTEPTSSNKVALECMINSEIGSVLAVMRNVRWGGRYVSGDDQLKHSLIQSP</sequence>
<name>A0ACB7YHF5_9ERIC</name>
<dbReference type="Proteomes" id="UP000828048">
    <property type="component" value="Chromosome 8"/>
</dbReference>
<protein>
    <submittedName>
        <fullName evidence="1">Uncharacterized protein</fullName>
    </submittedName>
</protein>
<gene>
    <name evidence="1" type="ORF">Vadar_026506</name>
</gene>
<reference evidence="1 2" key="1">
    <citation type="journal article" date="2021" name="Hortic Res">
        <title>High-quality reference genome and annotation aids understanding of berry development for evergreen blueberry (Vaccinium darrowii).</title>
        <authorList>
            <person name="Yu J."/>
            <person name="Hulse-Kemp A.M."/>
            <person name="Babiker E."/>
            <person name="Staton M."/>
        </authorList>
    </citation>
    <scope>NUCLEOTIDE SEQUENCE [LARGE SCALE GENOMIC DNA]</scope>
    <source>
        <strain evidence="2">cv. NJ 8807/NJ 8810</strain>
        <tissue evidence="1">Young leaf</tissue>
    </source>
</reference>